<evidence type="ECO:0000313" key="5">
    <source>
        <dbReference type="EMBL" id="CBZ51235.1"/>
    </source>
</evidence>
<feature type="compositionally biased region" description="Basic and acidic residues" evidence="3">
    <location>
        <begin position="3105"/>
        <end position="3117"/>
    </location>
</feature>
<feature type="region of interest" description="Disordered" evidence="3">
    <location>
        <begin position="2766"/>
        <end position="2816"/>
    </location>
</feature>
<feature type="region of interest" description="Disordered" evidence="3">
    <location>
        <begin position="1553"/>
        <end position="1580"/>
    </location>
</feature>
<evidence type="ECO:0000256" key="1">
    <source>
        <dbReference type="ARBA" id="ARBA00006545"/>
    </source>
</evidence>
<dbReference type="GO" id="GO:0045053">
    <property type="term" value="P:protein retention in Golgi apparatus"/>
    <property type="evidence" value="ECO:0007669"/>
    <property type="project" value="TreeGrafter"/>
</dbReference>
<feature type="region of interest" description="Disordered" evidence="3">
    <location>
        <begin position="3976"/>
        <end position="4010"/>
    </location>
</feature>
<feature type="compositionally biased region" description="Pro residues" evidence="3">
    <location>
        <begin position="2865"/>
        <end position="2878"/>
    </location>
</feature>
<feature type="compositionally biased region" description="Polar residues" evidence="3">
    <location>
        <begin position="258"/>
        <end position="273"/>
    </location>
</feature>
<dbReference type="OrthoDB" id="272810at2759"/>
<feature type="region of interest" description="Disordered" evidence="3">
    <location>
        <begin position="5230"/>
        <end position="5252"/>
    </location>
</feature>
<feature type="domain" description="Chorein N-terminal" evidence="4">
    <location>
        <begin position="1"/>
        <end position="225"/>
    </location>
</feature>
<feature type="region of interest" description="Disordered" evidence="3">
    <location>
        <begin position="1797"/>
        <end position="1848"/>
    </location>
</feature>
<feature type="compositionally biased region" description="Acidic residues" evidence="3">
    <location>
        <begin position="1043"/>
        <end position="1056"/>
    </location>
</feature>
<feature type="compositionally biased region" description="Basic and acidic residues" evidence="3">
    <location>
        <begin position="1664"/>
        <end position="1681"/>
    </location>
</feature>
<dbReference type="eggNOG" id="KOG1809">
    <property type="taxonomic scope" value="Eukaryota"/>
</dbReference>
<feature type="region of interest" description="Disordered" evidence="3">
    <location>
        <begin position="1484"/>
        <end position="1539"/>
    </location>
</feature>
<feature type="compositionally biased region" description="Pro residues" evidence="3">
    <location>
        <begin position="732"/>
        <end position="742"/>
    </location>
</feature>
<feature type="compositionally biased region" description="Basic and acidic residues" evidence="3">
    <location>
        <begin position="4134"/>
        <end position="4151"/>
    </location>
</feature>
<feature type="region of interest" description="Disordered" evidence="3">
    <location>
        <begin position="825"/>
        <end position="882"/>
    </location>
</feature>
<feature type="region of interest" description="Disordered" evidence="3">
    <location>
        <begin position="2586"/>
        <end position="2634"/>
    </location>
</feature>
<dbReference type="FunCoup" id="F0VCA1">
    <property type="interactions" value="6"/>
</dbReference>
<feature type="compositionally biased region" description="Low complexity" evidence="3">
    <location>
        <begin position="303"/>
        <end position="317"/>
    </location>
</feature>
<feature type="region of interest" description="Disordered" evidence="3">
    <location>
        <begin position="3008"/>
        <end position="3043"/>
    </location>
</feature>
<feature type="compositionally biased region" description="Basic and acidic residues" evidence="3">
    <location>
        <begin position="2780"/>
        <end position="2789"/>
    </location>
</feature>
<feature type="region of interest" description="Disordered" evidence="3">
    <location>
        <begin position="2742"/>
        <end position="2761"/>
    </location>
</feature>
<dbReference type="RefSeq" id="XP_003881268.1">
    <property type="nucleotide sequence ID" value="XM_003881219.1"/>
</dbReference>
<dbReference type="OMA" id="KMFISEH"/>
<protein>
    <submittedName>
        <fullName evidence="6">Vacuolar protein sorting-associated protein 13</fullName>
    </submittedName>
</protein>
<feature type="region of interest" description="Disordered" evidence="3">
    <location>
        <begin position="4055"/>
        <end position="4087"/>
    </location>
</feature>
<feature type="compositionally biased region" description="Basic and acidic residues" evidence="3">
    <location>
        <begin position="4059"/>
        <end position="4071"/>
    </location>
</feature>
<dbReference type="InterPro" id="IPR026854">
    <property type="entry name" value="VPS13_N"/>
</dbReference>
<feature type="region of interest" description="Disordered" evidence="3">
    <location>
        <begin position="1036"/>
        <end position="1098"/>
    </location>
</feature>
<feature type="region of interest" description="Disordered" evidence="3">
    <location>
        <begin position="3595"/>
        <end position="3686"/>
    </location>
</feature>
<evidence type="ECO:0000259" key="4">
    <source>
        <dbReference type="Pfam" id="PF12624"/>
    </source>
</evidence>
<dbReference type="VEuPathDB" id="ToxoDB:NCLIV_043020"/>
<evidence type="ECO:0000256" key="3">
    <source>
        <dbReference type="SAM" id="MobiDB-lite"/>
    </source>
</evidence>
<feature type="region of interest" description="Disordered" evidence="3">
    <location>
        <begin position="3103"/>
        <end position="3207"/>
    </location>
</feature>
<reference evidence="7" key="3">
    <citation type="journal article" date="2012" name="PLoS Pathog.">
        <title>Comparative genomics of the apicomplexan parasites Toxoplasma gondii and Neospora caninum: Coccidia differing in host range and transmission strategy.</title>
        <authorList>
            <person name="Reid A.J."/>
            <person name="Vermont S.J."/>
            <person name="Cotton J.A."/>
            <person name="Harris D."/>
            <person name="Hill-Cawthorne G.A."/>
            <person name="Konen-Waisman S."/>
            <person name="Latham S.M."/>
            <person name="Mourier T."/>
            <person name="Norton R."/>
            <person name="Quail M.A."/>
            <person name="Sanders M."/>
            <person name="Shanmugam D."/>
            <person name="Sohal A."/>
            <person name="Wasmuth J.D."/>
            <person name="Brunk B."/>
            <person name="Grigg M.E."/>
            <person name="Howard J.C."/>
            <person name="Parkinson J."/>
            <person name="Roos D.S."/>
            <person name="Trees A.J."/>
            <person name="Berriman M."/>
            <person name="Pain A."/>
            <person name="Wastling J.M."/>
        </authorList>
    </citation>
    <scope>NUCLEOTIDE SEQUENCE [LARGE SCALE GENOMIC DNA]</scope>
    <source>
        <strain evidence="7">Liverpool</strain>
    </source>
</reference>
<feature type="compositionally biased region" description="Polar residues" evidence="3">
    <location>
        <begin position="3710"/>
        <end position="3728"/>
    </location>
</feature>
<feature type="compositionally biased region" description="Basic and acidic residues" evidence="3">
    <location>
        <begin position="3175"/>
        <end position="3207"/>
    </location>
</feature>
<gene>
    <name evidence="6" type="ORF">BN1204_043020</name>
    <name evidence="5" type="ORF">NCLIV_043020</name>
</gene>
<feature type="compositionally biased region" description="Low complexity" evidence="3">
    <location>
        <begin position="3655"/>
        <end position="3686"/>
    </location>
</feature>
<feature type="region of interest" description="Disordered" evidence="3">
    <location>
        <begin position="2857"/>
        <end position="2907"/>
    </location>
</feature>
<reference evidence="5" key="2">
    <citation type="submission" date="2011-03" db="EMBL/GenBank/DDBJ databases">
        <title>Comparative genomics and transcriptomics of Neospora caninum and Toxoplasma gondii.</title>
        <authorList>
            <person name="Reid A.J."/>
            <person name="Sohal A."/>
            <person name="Harris D."/>
            <person name="Quail M."/>
            <person name="Sanders M."/>
            <person name="Berriman M."/>
            <person name="Wastling J.M."/>
            <person name="Pain A."/>
        </authorList>
    </citation>
    <scope>NUCLEOTIDE SEQUENCE</scope>
    <source>
        <strain evidence="5">Liverpool</strain>
    </source>
</reference>
<feature type="region of interest" description="Disordered" evidence="3">
    <location>
        <begin position="4871"/>
        <end position="4892"/>
    </location>
</feature>
<comment type="similarity">
    <text evidence="1">Belongs to the VPS13 family.</text>
</comment>
<keyword evidence="7" id="KW-1185">Reference proteome</keyword>
<feature type="region of interest" description="Disordered" evidence="3">
    <location>
        <begin position="1650"/>
        <end position="1688"/>
    </location>
</feature>
<feature type="region of interest" description="Disordered" evidence="3">
    <location>
        <begin position="5289"/>
        <end position="5351"/>
    </location>
</feature>
<feature type="region of interest" description="Disordered" evidence="3">
    <location>
        <begin position="530"/>
        <end position="557"/>
    </location>
</feature>
<evidence type="ECO:0000256" key="2">
    <source>
        <dbReference type="ARBA" id="ARBA00022448"/>
    </source>
</evidence>
<sequence>MLEALVERLLSRYLALYVTGISRDKLSVAVWSGDVELEDLQLKPEISDLFGLPFRVVSGRLKRIRLSIPWSKLGSAPVCLEIEGVHVLLEPKPIPEQTDEELITQLREAKKQQIDVVEQQLLEARSQLLKAADASSSSASEDRGVFFKFANKIVNSIQIDVRDIHIAFADPTRGFKIGVLLADCSVHNTDALWRRSVSDSAISRATGAPLVLYKACELNGLAVYCSLALREREKNAPSQDTRDDERAKSREASFRSLPRSTASSAASLPQASGGSREGQAETVDPEAKTGRRRAQDASEHRASSSSSRSSSPLSDASRGLDAERRGGDTRPEDEGGGAPPAGVPLSTADAEAFFSAPITERNYVLKPLHMRLLISHSTTLGELCARLEVKKESQGIEIGRTQLKAVLDISHEAAQRRRRCESLLLRNVNAVRLDAEGLKGVTEKEFIGLYTREIQASANLRGVLPLSKEEKRRLQTLYDVVGVRHLAKWQAICKEALTRIAEQTQQRQLLRQQELAPPPERLSWWEWATQGRRQRQPTAPPEHSDAAKPEDDGEEDQPLLTEEEVNYIVNSVQSDAIMENIAVPTIYKLSFDLVHFGISLRDDVSAEPVADSGPVAFFSTPLALQQRAAAAAGSLRADGLLSSSLVAASSLPVSFSSPTAFLAIELFNWSASLNLQNKQDASGAENSQWTFSFSLSNFCVRHRDQIIMHFRKDVRAEGDAGAPAAGGDTPGSPAPDALPAPLPVSPLSSGGGLLRDSGAATPGASPSFQQAAARLELSHDVTDAGNILGVVMRLAPLVASVRPDLLKSLLSFFVFEDPEDIRRHREREEKSIAQRKALAAASEADGDEPRGSDSARADDAGDAGSAASEDEGDAGPTPGAKLEEVEEMKKTEFVEHLKARGGTVYTAAVQRFPALLQIDVFIAAPILHFSTEGCGQVALQFGTLLLRTDGTCPYDDLRGIVELNETRIICQPPNQEEISLLRPIPIRVHLNLKRQEDLQISFLLEEIFLELTPEALAVLLAVPASVAKSLIEVKKARKGQGDADGEPSESPGSDDEAAGRAEARGGALGDRRGTGSGPATGEEAKHARRLAPRGQDVQLSAATVSAAKEIAAASGAATDEGGGPMAPFSGESELGALAPSKRRLNVSCSCCIDHCGFVIHAASPTTRPAPKALARNGLTLSGDAPPPPAPADWGARGREGVAVLRAEFCSMTVQLQADVAEGKYSGWAELQRVFVSDPSTASPLFLTLHETEMQLTDTQLYETMATSVQVVSGASGGSASGAASIPLPAPSPSGGARPRTPSSPSSRVSGPLSPHDTKERKSDADDDSEFQDAIEEREKSVRVDLTAFVPRRRPGVASTAEPSDGYAYPELAPQLGASAGRWAASASPVIAPGPGDQPEVSVAIATATVEVHWQQESIKQILETLREYKRLMQNKLQVHLEELRETAKHGDYTFLSKEAVAAMQETLHSVQQSLAYIDVQQHLNAASPRPPPGPAPDEVATAKGHASPSRRQAPQGAWRGEGEEAQSQTAGEREGGRGDERAEAWMASGLAYGGDMPPLATEGHVEASQPAAGASGGGQTEGGMHPMVMLNLKVKGAAIAFWKEKHIFSRMGIRDFEMQYNMFENGDGTVDLEVGGGAIIMEERCILAPRGERTESASSGSRESLPKDSGSRTRSQTDRRSSAASQQSASLFSARIRHYVGVDPVSKTPLPYSVCLQGVLHQVCYVYYQKDVTKLLEYLNDGIFNVFITKSYHAMKQAATRSYFLFAVEIACPVFILCEDKEIIPGYVPYVPAKKRDASARSPYGSPPPSARSPITPSPTLSRASSSASANKGSPAASSSSSASARVERASSAGAPSVSAASSSAGAPSVSAASSSSALAYAASHCAVDLVGLGSYITLDLGHLRVRNAYMWEDEIPADGDALAPESQEGEPRASSVGQAAPGGSRTPLPTAVSGDDERRGSPSTSCRVFTLSVEMFGLAIGAVDNSTSSLSTPVASARSSSLAPAFRTTRAEASGRQACHASRHVEGCLLETVDVAVAFRSSRGFVAVELDTTPWRLRLSRQQLTFVLDVVNENLAGKSYRPAPVVLTTPGVLPTAKPEALGGSPTASQAQAHGLSPPLAGAGSGEADAERVEQVRQALEDSPVRVRLRMTVPQLLLEASFGPEAPLALFSLQNVVAGAEVTIFSLYFTYRFVLCAQSFAIDDIRSTSANFYKRLAECAGAPVAPGEPLAVAPAPSFAWRDEARGARAETLRSGESARDEMQAFFADQRRLLSRKRSSLGAYTSLFSAGARTQASANFPEAPTADGEGEIDSEGVVDALRPAIKIEFASSLEEGGMHISIHNATIYLLMVQLMDFISYFTSSWAFSTMRCYPKPAPPVLHRSAPAAGPAHGGDAPDGDSDGDACADAGDRPRKLARGRHVASPLVGPAAAVAAAAGAQRAGEVGAFASVETEAEPPLAAFGSADSGPLARFSTVADEDAPQRFASCCGEDDGEAPRASNDQVLLPASAVLPEMGPRDKPFRITVTVSSGRFILYTDLKKPTAPILQWTNDFYVNMVSSADALQMKNIDILDCRIARLDVHPPFSPFAARSPRRRGGPFADSPSSPRKLSRRSSTSLSGDRPGDADAGGDPRRAPSLAQISGVLADVHLIPVLDESSAVLLCEAFRVQGHGSYRSVDAQEEYRKQKAEAIVLETRGGLRASGQAGLAGEGGKDGSGAAHAARLSSDAYRSSVLATRQLQRALKQRTAGKPPFAATLVPEQIKEMVGGRKGGTEEEDGHADEDAGRHTSRPEQPGGSEKKDDTQSGDETEPPTTGKADEDKVLLTDFVLVFDIPVFFLRVSSRDIALLLAAATTIYADTPSVNPDEPSPPVRPPPPDPRLLPSSAEKPVGAAASSGPSPDDAPPEAVAAGAGDVSVSRALKVDVKLHGVHLLLLDDLRASVVPLVRMRLSVASILIEKNVQQFLLRLKDLHCGFDYLNHRMGSWEPFVERFCVTAIYRFDYEEAERTRQQLQSKTTAPSSALSPSLSPSLSSSPNTPALPTSAASAAAGPATGIEDPWRSFKAVKTYLVTSTSPLWLNVTPELCKLLAWFVPYLAAHLGDVGQATERGRRDERLRSIEEPASEGTSRQARPPRPDGRDGGLFATGVAPDESKDEHLASSARAAEDADTRPTYGRAGEAKQTEPDRPEDERGFWKPGEARDREARNGEDDTKSNAAFRYVNLSGNCLYAFTLIETKGRAAADAAQPQSVVGPSIARMASRHRQLSSFFRPASLPTAFERKTTREMPAAASASNAGLGTKAQQTVGVLVLLQPTGTAMPLDDLTQGLTEEASRRARRRQRVYLARCPPVGAVDRLCAMFPDVPRAAILRNLNMTQDVAATANAFLVRSQARSETEASGSSGALSGRARAGAEETHPRSRDSEDDSRAPPKLAWDLSPAEIGPFPRGMLAVAVDIMRNCCVTLLPPFSYAGDTLQAGAQSAGFLDLPEYTDLAATGALSWASLQGGAAGARGKGKSASRKSAADGGPWSGTDSDGRSTLKSSASFAPHTFASRQFQKLKHSMSSATLRATGSAEKGPFKALSGEYGPAVEFGVGEGGARGLRPTAFSPDHADSKRDGDDRETVSPAHAESAAATAALHAQALSRTGSRSAGQAPSPSKTLGGIRRLGGTTTSVAGGPDGAGSPAASAASLPSVPDLCASGGRLAGLSGALGQRTTVGQASSMRDSLQRSAGSLSMLPAAPREREKSLILPAGSSGYRDFLDAAAAADDSGFSSVSELPGIGASVRASALSSAPRGAPSYGGPGASSSLPFSEEVFPFLPFPSAKHELVCEVISPHPSYKLLMVTSTVKLFNYSGLPLQFCFLDSQLNPLLLPCAEARKARTDAVYGVSSAMAAEGSASLSPRQSSFHRIFSSHPELRVVPPWLKEKELLIEKQVAREVQEQIDNVFLLDEDASLMANRAPSSLSGTPSRVTSFHALSDACGRGREEETRRVSPASPGASSRGGGADRGEDERDKRELYRATYSYTFLLEDKHFMSVPQPAILGAGWCYLCFRPAAFAQEGEEDPKRGRREQDRDAPSGNEAAWDAFPSPPDMSSLAGWTDLVDTRQRMEGLRCRQSAYVPPAIRAAAERRGKAARASVADRRSGAGEDGEHRDSRSSGGSRRSSADGVLINAEHNMYFLVNIEGRKSGLPAEKDIREISIFPALTLINAAPVDLDVSLVPSAIDMKVKHLLAASLSGVEKLQQMQAYPILRATLLKQSTFYAYDVPPNRQLKMKLKFARLETAGWSSTISDLMNTADEVVSRLLLPAKHFAPVELEVLRDSSEVASSLAFVQEKQLSVVISAPRCFIDRTGLGFLPVKDGQQYPVFDNQIILLGDSTLPEVSLVLPYSSQSSAQGASARASRAPSSVVQCSIDVPALGGFSHATAVTQGRCFTLCMNTEKIDPAETGGVLSRVVSLLPEYIISNFLHGVIYYRQYGTQGPVIEVKPNSSYPIYWSSADLPFAFQFRPGTTEGYAWSGPIIASEEFAGQNWLVLYNGIGNSAPGVFDVEVCPDNGVKSVSLRHSCDASGGYVLINKCKALQKVMVHTYHYEMAFQNSASSSGTQRSGSDGDSAPQKVPDFDFHFFAHYGESVHFGWPFPFTYASRPCQVLLWIDSRTVAPKKPIALDLRVPQHKRYEVSLGLRNMPRIIVRTEKRGDCVVIEIRSKPGTGDLSSPDGVEDSSGEDLTSMHLAINMAELGISLISESLRQELCFAELSQVALGFQQKGERQKLLVRLADIQIDNQLADAQKPVLLANRGGAGSSQGDAWGADRYASRSFLTIFVVRHHALSRDLALRRVHVEVDTLEVEIDADMLNGLNDFFHACLDSLGLRGKRGIRGSGASTGPGQGSDSSEGGRLTRAGVTGKELQFWVHHPLQDGYVPPPLPTVLSLESLVIERFDIYCWCSFVLDKMHMLSDLLKVGLRILMASGRLELMGARLQFQRGEFRAIRGSARTFLACLQDRYTHLLLSSIFSSLGQSSLLNLPRMPYEFGKNTIGLAANAVDSVSAGLGSLLSTLTFDSEYINRRQRERVRTASSMRDGFLNAGKNIGEGVWSLTNIVTKPIEGAQREGVGGFFKGIGKGLAGSLVKPLDKVGQAVSDMTRGIKAEVSKPLGGSKCRTERRRKPRMLWGEYGEIRPYDEREASLRECLGLQVIRRLLKCITVLRQETLPARHLALLFYPKDVFFVDLYGNRGVPPSASGSQSTSGSGGASEDSEEPGRNTRAYIVWHISIPLIKEVRASTHGIIIRTCLPSAAQPAGNETSARGGRLVGGQDPSGQTIAGKGAGSATLSFAASSDDGRAGVGSAAKGKDRGDRDAATTWRRGEKFYQVPCQSASLTRQIYQELLEAQSSTSAVVELGSWRTMQYAKYQDED</sequence>
<feature type="compositionally biased region" description="Basic and acidic residues" evidence="3">
    <location>
        <begin position="3977"/>
        <end position="3986"/>
    </location>
</feature>
<accession>F0VCA1</accession>
<evidence type="ECO:0000313" key="7">
    <source>
        <dbReference type="Proteomes" id="UP000007494"/>
    </source>
</evidence>
<feature type="compositionally biased region" description="Low complexity" evidence="3">
    <location>
        <begin position="3392"/>
        <end position="3405"/>
    </location>
</feature>
<feature type="compositionally biased region" description="Low complexity" evidence="3">
    <location>
        <begin position="1280"/>
        <end position="1314"/>
    </location>
</feature>
<feature type="compositionally biased region" description="Low complexity" evidence="3">
    <location>
        <begin position="2384"/>
        <end position="2393"/>
    </location>
</feature>
<feature type="compositionally biased region" description="Basic and acidic residues" evidence="3">
    <location>
        <begin position="5342"/>
        <end position="5351"/>
    </location>
</feature>
<dbReference type="GeneID" id="13440220"/>
<reference evidence="5" key="1">
    <citation type="submission" date="2011-02" db="EMBL/GenBank/DDBJ databases">
        <authorList>
            <person name="Aslett M."/>
        </authorList>
    </citation>
    <scope>NUCLEOTIDE SEQUENCE</scope>
    <source>
        <strain evidence="5">Liverpool</strain>
    </source>
</reference>
<feature type="region of interest" description="Disordered" evidence="3">
    <location>
        <begin position="3505"/>
        <end position="3537"/>
    </location>
</feature>
<dbReference type="InterPro" id="IPR026847">
    <property type="entry name" value="VPS13"/>
</dbReference>
<feature type="compositionally biased region" description="Low complexity" evidence="3">
    <location>
        <begin position="3014"/>
        <end position="3043"/>
    </location>
</feature>
<feature type="region of interest" description="Disordered" evidence="3">
    <location>
        <begin position="3710"/>
        <end position="3737"/>
    </location>
</feature>
<feature type="compositionally biased region" description="Basic and acidic residues" evidence="3">
    <location>
        <begin position="4000"/>
        <end position="4010"/>
    </location>
</feature>
<dbReference type="InParanoid" id="F0VCA1"/>
<dbReference type="EMBL" id="FR823385">
    <property type="protein sequence ID" value="CBZ51235.1"/>
    <property type="molecule type" value="Genomic_DNA"/>
</dbReference>
<feature type="compositionally biased region" description="Polar residues" evidence="3">
    <location>
        <begin position="3526"/>
        <end position="3537"/>
    </location>
</feature>
<feature type="compositionally biased region" description="Basic and acidic residues" evidence="3">
    <location>
        <begin position="3605"/>
        <end position="3618"/>
    </location>
</feature>
<organism evidence="5 7">
    <name type="scientific">Neospora caninum (strain Liverpool)</name>
    <dbReference type="NCBI Taxonomy" id="572307"/>
    <lineage>
        <taxon>Eukaryota</taxon>
        <taxon>Sar</taxon>
        <taxon>Alveolata</taxon>
        <taxon>Apicomplexa</taxon>
        <taxon>Conoidasida</taxon>
        <taxon>Coccidia</taxon>
        <taxon>Eucoccidiorida</taxon>
        <taxon>Eimeriorina</taxon>
        <taxon>Sarcocystidae</taxon>
        <taxon>Neospora</taxon>
    </lineage>
</organism>
<feature type="compositionally biased region" description="Basic and acidic residues" evidence="3">
    <location>
        <begin position="318"/>
        <end position="333"/>
    </location>
</feature>
<dbReference type="Pfam" id="PF12624">
    <property type="entry name" value="VPS13_N"/>
    <property type="match status" value="1"/>
</dbReference>
<feature type="region of interest" description="Disordered" evidence="3">
    <location>
        <begin position="233"/>
        <end position="345"/>
    </location>
</feature>
<feature type="compositionally biased region" description="Basic and acidic residues" evidence="3">
    <location>
        <begin position="285"/>
        <end position="302"/>
    </location>
</feature>
<feature type="region of interest" description="Disordered" evidence="3">
    <location>
        <begin position="718"/>
        <end position="742"/>
    </location>
</feature>
<feature type="compositionally biased region" description="Low complexity" evidence="3">
    <location>
        <begin position="1822"/>
        <end position="1848"/>
    </location>
</feature>
<feature type="compositionally biased region" description="Polar residues" evidence="3">
    <location>
        <begin position="3640"/>
        <end position="3654"/>
    </location>
</feature>
<feature type="region of interest" description="Disordered" evidence="3">
    <location>
        <begin position="1920"/>
        <end position="1964"/>
    </location>
</feature>
<feature type="compositionally biased region" description="Basic and acidic residues" evidence="3">
    <location>
        <begin position="2621"/>
        <end position="2633"/>
    </location>
</feature>
<feature type="compositionally biased region" description="Low complexity" evidence="3">
    <location>
        <begin position="3622"/>
        <end position="3639"/>
    </location>
</feature>
<keyword evidence="2" id="KW-0813">Transport</keyword>
<dbReference type="GO" id="GO:0006623">
    <property type="term" value="P:protein targeting to vacuole"/>
    <property type="evidence" value="ECO:0007669"/>
    <property type="project" value="TreeGrafter"/>
</dbReference>
<feature type="region of interest" description="Disordered" evidence="3">
    <location>
        <begin position="2382"/>
        <end position="2411"/>
    </location>
</feature>
<dbReference type="PANTHER" id="PTHR16166:SF93">
    <property type="entry name" value="INTERMEMBRANE LIPID TRANSFER PROTEIN VPS13"/>
    <property type="match status" value="1"/>
</dbReference>
<feature type="compositionally biased region" description="Basic and acidic residues" evidence="3">
    <location>
        <begin position="3406"/>
        <end position="3424"/>
    </location>
</feature>
<feature type="region of interest" description="Disordered" evidence="3">
    <location>
        <begin position="4125"/>
        <end position="4161"/>
    </location>
</feature>
<feature type="compositionally biased region" description="Low complexity" evidence="3">
    <location>
        <begin position="719"/>
        <end position="731"/>
    </location>
</feature>
<feature type="compositionally biased region" description="Low complexity" evidence="3">
    <location>
        <begin position="2602"/>
        <end position="2620"/>
    </location>
</feature>
<proteinExistence type="inferred from homology"/>
<dbReference type="Proteomes" id="UP000007494">
    <property type="component" value="Chromosome IX"/>
</dbReference>
<dbReference type="PANTHER" id="PTHR16166">
    <property type="entry name" value="VACUOLAR PROTEIN SORTING-ASSOCIATED PROTEIN VPS13"/>
    <property type="match status" value="1"/>
</dbReference>
<feature type="region of interest" description="Disordered" evidence="3">
    <location>
        <begin position="1273"/>
        <end position="1331"/>
    </location>
</feature>
<feature type="compositionally biased region" description="Basic and acidic residues" evidence="3">
    <location>
        <begin position="233"/>
        <end position="253"/>
    </location>
</feature>
<feature type="compositionally biased region" description="Low complexity" evidence="3">
    <location>
        <begin position="2889"/>
        <end position="2907"/>
    </location>
</feature>
<dbReference type="EMBL" id="LN714484">
    <property type="protein sequence ID" value="CEL68550.1"/>
    <property type="molecule type" value="Genomic_DNA"/>
</dbReference>
<feature type="compositionally biased region" description="Basic and acidic residues" evidence="3">
    <location>
        <begin position="3148"/>
        <end position="3167"/>
    </location>
</feature>
<feature type="compositionally biased region" description="Basic and acidic residues" evidence="3">
    <location>
        <begin position="847"/>
        <end position="859"/>
    </location>
</feature>
<evidence type="ECO:0000313" key="6">
    <source>
        <dbReference type="EMBL" id="CEL68550.1"/>
    </source>
</evidence>
<feature type="compositionally biased region" description="Gly residues" evidence="3">
    <location>
        <begin position="4872"/>
        <end position="4882"/>
    </location>
</feature>
<feature type="region of interest" description="Disordered" evidence="3">
    <location>
        <begin position="3392"/>
        <end position="3433"/>
    </location>
</feature>
<feature type="region of interest" description="Disordered" evidence="3">
    <location>
        <begin position="2097"/>
        <end position="2133"/>
    </location>
</feature>
<feature type="compositionally biased region" description="Basic and acidic residues" evidence="3">
    <location>
        <begin position="1057"/>
        <end position="1073"/>
    </location>
</feature>
<reference evidence="6" key="4">
    <citation type="journal article" date="2015" name="PLoS ONE">
        <title>Comprehensive Evaluation of Toxoplasma gondii VEG and Neospora caninum LIV Genomes with Tachyzoite Stage Transcriptome and Proteome Defines Novel Transcript Features.</title>
        <authorList>
            <person name="Ramaprasad A."/>
            <person name="Mourier T."/>
            <person name="Naeem R."/>
            <person name="Malas T.B."/>
            <person name="Moussa E."/>
            <person name="Panigrahi A."/>
            <person name="Vermont S.J."/>
            <person name="Otto T.D."/>
            <person name="Wastling J."/>
            <person name="Pain A."/>
        </authorList>
    </citation>
    <scope>NUCLEOTIDE SEQUENCE</scope>
    <source>
        <strain evidence="6">Liverpool</strain>
    </source>
</reference>
<name>F0VCA1_NEOCL</name>